<accession>A0ABD8A716</accession>
<comment type="similarity">
    <text evidence="1">In the C-terminal section; belongs to the transposase 35 family.</text>
</comment>
<dbReference type="GO" id="GO:0003677">
    <property type="term" value="F:DNA binding"/>
    <property type="evidence" value="ECO:0007669"/>
    <property type="project" value="UniProtKB-KW"/>
</dbReference>
<feature type="domain" description="Probable transposase IS891/IS1136/IS1341" evidence="5">
    <location>
        <begin position="166"/>
        <end position="268"/>
    </location>
</feature>
<dbReference type="Proteomes" id="UP001626603">
    <property type="component" value="Chromosome"/>
</dbReference>
<evidence type="ECO:0000256" key="4">
    <source>
        <dbReference type="ARBA" id="ARBA00023172"/>
    </source>
</evidence>
<proteinExistence type="inferred from homology"/>
<dbReference type="InterPro" id="IPR010095">
    <property type="entry name" value="Cas12f1-like_TNB"/>
</dbReference>
<evidence type="ECO:0000259" key="6">
    <source>
        <dbReference type="Pfam" id="PF07282"/>
    </source>
</evidence>
<dbReference type="InterPro" id="IPR001959">
    <property type="entry name" value="Transposase"/>
</dbReference>
<sequence length="381" mass="42234">MLVQKTVQMVIEPDRDLRETLDAFTEVCNRISPTAYNSGTPLNALRLHRAVYATTKGAVSSQLTCTAIRLTAGAYVAARKHGHPIHRPFHWKTPHALFLIGKRGRDASFRKDGTLSIWTVAGRKHLSYSVPEVFRETLASAVETDSVVVTVRGDRLIGHVAVTLEVPDMPGVVPVGVDLNETNAVVAVDADGRTLFITGLHRKVLNIRTRKTTSRLQVKLETKKAEGTNTRSVVRALKRLSLKRSRRTRDFCHCASKQLIEWAPQNCVLVFEDLSFSHERKTSKKRSKALNHRLSVWPRGMIRAFATYKVAGKGIIDGVDPAYTSQICSRCGLLGSRSRHSFSCPHCGHTDHSDINAAINIRNRFTALRDSGVPSTTPETS</sequence>
<keyword evidence="4" id="KW-0233">DNA recombination</keyword>
<keyword evidence="3" id="KW-0238">DNA-binding</keyword>
<evidence type="ECO:0000256" key="1">
    <source>
        <dbReference type="ARBA" id="ARBA00008761"/>
    </source>
</evidence>
<evidence type="ECO:0000313" key="8">
    <source>
        <dbReference type="Proteomes" id="UP001626603"/>
    </source>
</evidence>
<evidence type="ECO:0000256" key="3">
    <source>
        <dbReference type="ARBA" id="ARBA00023125"/>
    </source>
</evidence>
<dbReference type="NCBIfam" id="NF040570">
    <property type="entry name" value="guided_TnpB"/>
    <property type="match status" value="1"/>
</dbReference>
<dbReference type="Pfam" id="PF07282">
    <property type="entry name" value="Cas12f1-like_TNB"/>
    <property type="match status" value="1"/>
</dbReference>
<keyword evidence="2" id="KW-0815">Transposition</keyword>
<dbReference type="Pfam" id="PF01385">
    <property type="entry name" value="OrfB_IS605"/>
    <property type="match status" value="1"/>
</dbReference>
<evidence type="ECO:0000259" key="5">
    <source>
        <dbReference type="Pfam" id="PF01385"/>
    </source>
</evidence>
<dbReference type="AlphaFoldDB" id="A0ABD8A716"/>
<evidence type="ECO:0000313" key="7">
    <source>
        <dbReference type="EMBL" id="WOX54950.1"/>
    </source>
</evidence>
<name>A0ABD8A716_9EURY</name>
<reference evidence="7 8" key="1">
    <citation type="submission" date="2023-10" db="EMBL/GenBank/DDBJ databases">
        <title>The complete genome sequence of Methanoculleus palmolei DSM 4273.</title>
        <authorList>
            <person name="Lai S.-J."/>
            <person name="You Y.-T."/>
            <person name="Chen S.-C."/>
        </authorList>
    </citation>
    <scope>NUCLEOTIDE SEQUENCE [LARGE SCALE GENOMIC DNA]</scope>
    <source>
        <strain evidence="7 8">DSM 4273</strain>
    </source>
</reference>
<organism evidence="7 8">
    <name type="scientific">Methanoculleus palmolei</name>
    <dbReference type="NCBI Taxonomy" id="72612"/>
    <lineage>
        <taxon>Archaea</taxon>
        <taxon>Methanobacteriati</taxon>
        <taxon>Methanobacteriota</taxon>
        <taxon>Stenosarchaea group</taxon>
        <taxon>Methanomicrobia</taxon>
        <taxon>Methanomicrobiales</taxon>
        <taxon>Methanomicrobiaceae</taxon>
        <taxon>Methanoculleus</taxon>
    </lineage>
</organism>
<evidence type="ECO:0000256" key="2">
    <source>
        <dbReference type="ARBA" id="ARBA00022578"/>
    </source>
</evidence>
<dbReference type="EMBL" id="CP137641">
    <property type="protein sequence ID" value="WOX54950.1"/>
    <property type="molecule type" value="Genomic_DNA"/>
</dbReference>
<feature type="domain" description="Cas12f1-like TNB" evidence="6">
    <location>
        <begin position="301"/>
        <end position="361"/>
    </location>
</feature>
<protein>
    <submittedName>
        <fullName evidence="7">Transposase</fullName>
    </submittedName>
</protein>
<dbReference type="GO" id="GO:0006310">
    <property type="term" value="P:DNA recombination"/>
    <property type="evidence" value="ECO:0007669"/>
    <property type="project" value="UniProtKB-KW"/>
</dbReference>
<gene>
    <name evidence="7" type="ORF">R6Y95_05605</name>
</gene>
<keyword evidence="8" id="KW-1185">Reference proteome</keyword>
<dbReference type="GO" id="GO:0032196">
    <property type="term" value="P:transposition"/>
    <property type="evidence" value="ECO:0007669"/>
    <property type="project" value="UniProtKB-KW"/>
</dbReference>